<dbReference type="KEGG" id="ccn:H924_04555"/>
<evidence type="ECO:0000313" key="1">
    <source>
        <dbReference type="EMBL" id="AGG66357.1"/>
    </source>
</evidence>
<organism evidence="1 2">
    <name type="scientific">Corynebacterium callunae DSM 20147</name>
    <dbReference type="NCBI Taxonomy" id="1121353"/>
    <lineage>
        <taxon>Bacteria</taxon>
        <taxon>Bacillati</taxon>
        <taxon>Actinomycetota</taxon>
        <taxon>Actinomycetes</taxon>
        <taxon>Mycobacteriales</taxon>
        <taxon>Corynebacteriaceae</taxon>
        <taxon>Corynebacterium</taxon>
    </lineage>
</organism>
<proteinExistence type="predicted"/>
<dbReference type="InterPro" id="IPR028037">
    <property type="entry name" value="Antitoxin_Rv0909/MT0933"/>
</dbReference>
<accession>M1UT72</accession>
<dbReference type="RefSeq" id="WP_015650792.1">
    <property type="nucleotide sequence ID" value="NC_020506.1"/>
</dbReference>
<sequence length="66" mass="7189">MGIFDSAKDKATEFLNSEAGEQKSDEFLNKAADAAAGRFGEDKSEHINRVRDLADDRLGTTEDPAD</sequence>
<name>M1UT72_9CORY</name>
<keyword evidence="2" id="KW-1185">Reference proteome</keyword>
<dbReference type="AlphaFoldDB" id="M1UT72"/>
<dbReference type="HOGENOM" id="CLU_148727_1_1_11"/>
<dbReference type="OrthoDB" id="5125103at2"/>
<evidence type="ECO:0000313" key="2">
    <source>
        <dbReference type="Proteomes" id="UP000011760"/>
    </source>
</evidence>
<dbReference type="PATRIC" id="fig|1121353.3.peg.932"/>
<dbReference type="Proteomes" id="UP000011760">
    <property type="component" value="Chromosome"/>
</dbReference>
<protein>
    <recommendedName>
        <fullName evidence="3">Antitoxin</fullName>
    </recommendedName>
</protein>
<evidence type="ECO:0008006" key="3">
    <source>
        <dbReference type="Google" id="ProtNLM"/>
    </source>
</evidence>
<dbReference type="STRING" id="1121353.H924_04555"/>
<dbReference type="EMBL" id="CP004354">
    <property type="protein sequence ID" value="AGG66357.1"/>
    <property type="molecule type" value="Genomic_DNA"/>
</dbReference>
<gene>
    <name evidence="1" type="ORF">H924_04555</name>
</gene>
<dbReference type="Pfam" id="PF14013">
    <property type="entry name" value="MT0933_antitox"/>
    <property type="match status" value="1"/>
</dbReference>
<reference evidence="1 2" key="1">
    <citation type="submission" date="2013-02" db="EMBL/GenBank/DDBJ databases">
        <title>The complete genome sequence of Corynebacterium callunae DSM 20147.</title>
        <authorList>
            <person name="Ruckert C."/>
            <person name="Albersmeier A."/>
            <person name="Kalinowski J."/>
        </authorList>
    </citation>
    <scope>NUCLEOTIDE SEQUENCE [LARGE SCALE GENOMIC DNA]</scope>
    <source>
        <strain evidence="1 2">DSM 20147</strain>
    </source>
</reference>